<feature type="transmembrane region" description="Helical" evidence="1">
    <location>
        <begin position="12"/>
        <end position="29"/>
    </location>
</feature>
<accession>A0A1M6U5J9</accession>
<dbReference type="Proteomes" id="UP000183997">
    <property type="component" value="Unassembled WGS sequence"/>
</dbReference>
<evidence type="ECO:0000256" key="1">
    <source>
        <dbReference type="SAM" id="Phobius"/>
    </source>
</evidence>
<keyword evidence="1" id="KW-1133">Transmembrane helix</keyword>
<dbReference type="AlphaFoldDB" id="A0A1M6U5J9"/>
<keyword evidence="1" id="KW-0812">Transmembrane</keyword>
<sequence length="60" mass="6881">MRNNTWRYPNTGFWVVHAASLAALGFFAFKAMDGKCNTYPENHALADKMSQMKEPQSDHF</sequence>
<dbReference type="RefSeq" id="WP_072915033.1">
    <property type="nucleotide sequence ID" value="NZ_FRAR01000019.1"/>
</dbReference>
<gene>
    <name evidence="2" type="ORF">SAMN02745123_02578</name>
</gene>
<name>A0A1M6U5J9_9FIRM</name>
<organism evidence="2 3">
    <name type="scientific">Desulforamulus aeronauticus DSM 10349</name>
    <dbReference type="NCBI Taxonomy" id="1121421"/>
    <lineage>
        <taxon>Bacteria</taxon>
        <taxon>Bacillati</taxon>
        <taxon>Bacillota</taxon>
        <taxon>Clostridia</taxon>
        <taxon>Eubacteriales</taxon>
        <taxon>Peptococcaceae</taxon>
        <taxon>Desulforamulus</taxon>
    </lineage>
</organism>
<proteinExistence type="predicted"/>
<evidence type="ECO:0000313" key="3">
    <source>
        <dbReference type="Proteomes" id="UP000183997"/>
    </source>
</evidence>
<protein>
    <submittedName>
        <fullName evidence="2">Uncharacterized protein</fullName>
    </submittedName>
</protein>
<evidence type="ECO:0000313" key="2">
    <source>
        <dbReference type="EMBL" id="SHK64467.1"/>
    </source>
</evidence>
<keyword evidence="1" id="KW-0472">Membrane</keyword>
<reference evidence="3" key="1">
    <citation type="submission" date="2016-11" db="EMBL/GenBank/DDBJ databases">
        <authorList>
            <person name="Varghese N."/>
            <person name="Submissions S."/>
        </authorList>
    </citation>
    <scope>NUCLEOTIDE SEQUENCE [LARGE SCALE GENOMIC DNA]</scope>
    <source>
        <strain evidence="3">DSM 10349</strain>
    </source>
</reference>
<dbReference type="EMBL" id="FRAR01000019">
    <property type="protein sequence ID" value="SHK64467.1"/>
    <property type="molecule type" value="Genomic_DNA"/>
</dbReference>
<keyword evidence="3" id="KW-1185">Reference proteome</keyword>